<name>A0A8J3VXM4_9ACTN</name>
<keyword evidence="2" id="KW-1185">Reference proteome</keyword>
<sequence length="85" mass="9018">MPALAAVVPSMVIVANTATAKIFFMAFPLLGTYPPRGNTDLHAAFGGSTSDPSARVQRDVRNVLVDVDGAQAEVRGEPERHIRDG</sequence>
<reference evidence="1" key="1">
    <citation type="submission" date="2021-01" db="EMBL/GenBank/DDBJ databases">
        <title>Whole genome shotgun sequence of Sphaerimonospora thailandensis NBRC 107569.</title>
        <authorList>
            <person name="Komaki H."/>
            <person name="Tamura T."/>
        </authorList>
    </citation>
    <scope>NUCLEOTIDE SEQUENCE</scope>
    <source>
        <strain evidence="1">NBRC 107569</strain>
    </source>
</reference>
<evidence type="ECO:0000313" key="2">
    <source>
        <dbReference type="Proteomes" id="UP000610966"/>
    </source>
</evidence>
<protein>
    <submittedName>
        <fullName evidence="1">Uncharacterized protein</fullName>
    </submittedName>
</protein>
<gene>
    <name evidence="1" type="ORF">Mth01_13470</name>
</gene>
<accession>A0A8J3VXM4</accession>
<dbReference type="EMBL" id="BOOG01000012">
    <property type="protein sequence ID" value="GIH69094.1"/>
    <property type="molecule type" value="Genomic_DNA"/>
</dbReference>
<comment type="caution">
    <text evidence="1">The sequence shown here is derived from an EMBL/GenBank/DDBJ whole genome shotgun (WGS) entry which is preliminary data.</text>
</comment>
<organism evidence="1 2">
    <name type="scientific">Sphaerimonospora thailandensis</name>
    <dbReference type="NCBI Taxonomy" id="795644"/>
    <lineage>
        <taxon>Bacteria</taxon>
        <taxon>Bacillati</taxon>
        <taxon>Actinomycetota</taxon>
        <taxon>Actinomycetes</taxon>
        <taxon>Streptosporangiales</taxon>
        <taxon>Streptosporangiaceae</taxon>
        <taxon>Sphaerimonospora</taxon>
    </lineage>
</organism>
<dbReference type="Proteomes" id="UP000610966">
    <property type="component" value="Unassembled WGS sequence"/>
</dbReference>
<proteinExistence type="predicted"/>
<evidence type="ECO:0000313" key="1">
    <source>
        <dbReference type="EMBL" id="GIH69094.1"/>
    </source>
</evidence>
<dbReference type="AlphaFoldDB" id="A0A8J3VXM4"/>